<sequence length="258" mass="26480">MTRPVKLALATTLLASLSFLPGCSEAAPPSRPGVLKTLEAQGLTIVGGFQSAPDVQAFAGAAGGRPVAVYVLKDGSAIVGTRVGANGAAIDEAQLSKLVTGPMGAKAWSDLAQAAWIQDGKPDAPKILYVFTDANCPYCHQFWEAARPWVNSGKVQLRHVMVGVIRADSPAKAAAIMTAKDPSAALLQNELNQTRGGIPALASIPPGVAKKLQANQALMESLGFSGTPGIVGKQPNGELQKVNGMPSAGALEALLGPR</sequence>
<dbReference type="RefSeq" id="WP_088496309.1">
    <property type="nucleotide sequence ID" value="NZ_NIVX01000026.1"/>
</dbReference>
<dbReference type="Gene3D" id="3.40.30.10">
    <property type="entry name" value="Glutaredoxin"/>
    <property type="match status" value="1"/>
</dbReference>
<feature type="signal peptide" evidence="1">
    <location>
        <begin position="1"/>
        <end position="26"/>
    </location>
</feature>
<dbReference type="InterPro" id="IPR009094">
    <property type="entry name" value="DiS-bond_isomerase_DsbC/G_N_sf"/>
</dbReference>
<dbReference type="InterPro" id="IPR033954">
    <property type="entry name" value="DiS-bond_Isoase_DsbC/G"/>
</dbReference>
<keyword evidence="1" id="KW-0676">Redox-active center</keyword>
<dbReference type="InterPro" id="IPR051470">
    <property type="entry name" value="Thiol:disulfide_interchange"/>
</dbReference>
<dbReference type="CDD" id="cd03020">
    <property type="entry name" value="DsbA_DsbC_DsbG"/>
    <property type="match status" value="1"/>
</dbReference>
<proteinExistence type="inferred from homology"/>
<gene>
    <name evidence="3" type="ORF">CEE63_02835</name>
</gene>
<dbReference type="InterPro" id="IPR036249">
    <property type="entry name" value="Thioredoxin-like_sf"/>
</dbReference>
<evidence type="ECO:0000313" key="4">
    <source>
        <dbReference type="Proteomes" id="UP000197090"/>
    </source>
</evidence>
<dbReference type="PANTHER" id="PTHR35272">
    <property type="entry name" value="THIOL:DISULFIDE INTERCHANGE PROTEIN DSBC-RELATED"/>
    <property type="match status" value="1"/>
</dbReference>
<protein>
    <recommendedName>
        <fullName evidence="1">Thiol:disulfide interchange protein</fullName>
    </recommendedName>
</protein>
<accession>A0A246IEF5</accession>
<comment type="caution">
    <text evidence="3">The sequence shown here is derived from an EMBL/GenBank/DDBJ whole genome shotgun (WGS) entry which is preliminary data.</text>
</comment>
<dbReference type="NCBIfam" id="NF008657">
    <property type="entry name" value="PRK11657.1"/>
    <property type="match status" value="1"/>
</dbReference>
<dbReference type="Gene3D" id="3.10.450.70">
    <property type="entry name" value="Disulphide bond isomerase, DsbC/G, N-terminal"/>
    <property type="match status" value="1"/>
</dbReference>
<dbReference type="SUPFAM" id="SSF54423">
    <property type="entry name" value="DsbC/DsbG N-terminal domain-like"/>
    <property type="match status" value="1"/>
</dbReference>
<dbReference type="Proteomes" id="UP000197090">
    <property type="component" value="Unassembled WGS sequence"/>
</dbReference>
<comment type="subcellular location">
    <subcellularLocation>
        <location evidence="1">Periplasm</location>
    </subcellularLocation>
</comment>
<comment type="similarity">
    <text evidence="1">Belongs to the thioredoxin family. DsbC subfamily.</text>
</comment>
<evidence type="ECO:0000256" key="1">
    <source>
        <dbReference type="RuleBase" id="RU364038"/>
    </source>
</evidence>
<reference evidence="3 4" key="1">
    <citation type="submission" date="2017-06" db="EMBL/GenBank/DDBJ databases">
        <authorList>
            <person name="Kim H.J."/>
            <person name="Triplett B.A."/>
        </authorList>
    </citation>
    <scope>NUCLEOTIDE SEQUENCE [LARGE SCALE GENOMIC DNA]</scope>
    <source>
        <strain evidence="3 4">594</strain>
    </source>
</reference>
<evidence type="ECO:0000259" key="2">
    <source>
        <dbReference type="Pfam" id="PF13098"/>
    </source>
</evidence>
<name>A0A246IEF5_STEMA</name>
<comment type="function">
    <text evidence="1">Required for disulfide bond formation in some periplasmic proteins. Acts by transferring its disulfide bond to other proteins and is reduced in the process.</text>
</comment>
<dbReference type="PANTHER" id="PTHR35272:SF4">
    <property type="entry name" value="THIOL:DISULFIDE INTERCHANGE PROTEIN DSBG"/>
    <property type="match status" value="1"/>
</dbReference>
<dbReference type="AlphaFoldDB" id="A0A246IEF5"/>
<organism evidence="3 4">
    <name type="scientific">Stenotrophomonas maltophilia</name>
    <name type="common">Pseudomonas maltophilia</name>
    <name type="synonym">Xanthomonas maltophilia</name>
    <dbReference type="NCBI Taxonomy" id="40324"/>
    <lineage>
        <taxon>Bacteria</taxon>
        <taxon>Pseudomonadati</taxon>
        <taxon>Pseudomonadota</taxon>
        <taxon>Gammaproteobacteria</taxon>
        <taxon>Lysobacterales</taxon>
        <taxon>Lysobacteraceae</taxon>
        <taxon>Stenotrophomonas</taxon>
        <taxon>Stenotrophomonas maltophilia group</taxon>
    </lineage>
</organism>
<dbReference type="Pfam" id="PF13098">
    <property type="entry name" value="Thioredoxin_2"/>
    <property type="match status" value="1"/>
</dbReference>
<dbReference type="GO" id="GO:0042597">
    <property type="term" value="C:periplasmic space"/>
    <property type="evidence" value="ECO:0007669"/>
    <property type="project" value="UniProtKB-SubCell"/>
</dbReference>
<feature type="chain" id="PRO_5011821270" description="Thiol:disulfide interchange protein" evidence="1">
    <location>
        <begin position="27"/>
        <end position="258"/>
    </location>
</feature>
<dbReference type="SUPFAM" id="SSF52833">
    <property type="entry name" value="Thioredoxin-like"/>
    <property type="match status" value="1"/>
</dbReference>
<keyword evidence="1" id="KW-0574">Periplasm</keyword>
<dbReference type="EMBL" id="NIVX01000026">
    <property type="protein sequence ID" value="OWQ77965.1"/>
    <property type="molecule type" value="Genomic_DNA"/>
</dbReference>
<evidence type="ECO:0000313" key="3">
    <source>
        <dbReference type="EMBL" id="OWQ77965.1"/>
    </source>
</evidence>
<feature type="domain" description="Thioredoxin-like fold" evidence="2">
    <location>
        <begin position="124"/>
        <end position="255"/>
    </location>
</feature>
<dbReference type="InterPro" id="IPR012336">
    <property type="entry name" value="Thioredoxin-like_fold"/>
</dbReference>
<keyword evidence="1" id="KW-0732">Signal</keyword>